<dbReference type="EMBL" id="ML178818">
    <property type="protein sequence ID" value="TFL04332.1"/>
    <property type="molecule type" value="Genomic_DNA"/>
</dbReference>
<evidence type="ECO:0000313" key="2">
    <source>
        <dbReference type="EMBL" id="TFL04332.1"/>
    </source>
</evidence>
<gene>
    <name evidence="2" type="ORF">BDV98DRAFT_562065</name>
</gene>
<dbReference type="Gene3D" id="3.30.710.10">
    <property type="entry name" value="Potassium Channel Kv1.1, Chain A"/>
    <property type="match status" value="1"/>
</dbReference>
<protein>
    <recommendedName>
        <fullName evidence="1">BTB domain-containing protein</fullName>
    </recommendedName>
</protein>
<evidence type="ECO:0000259" key="1">
    <source>
        <dbReference type="Pfam" id="PF00651"/>
    </source>
</evidence>
<dbReference type="Pfam" id="PF00651">
    <property type="entry name" value="BTB"/>
    <property type="match status" value="1"/>
</dbReference>
<dbReference type="OrthoDB" id="3199068at2759"/>
<dbReference type="InterPro" id="IPR011333">
    <property type="entry name" value="SKP1/BTB/POZ_sf"/>
</dbReference>
<proteinExistence type="predicted"/>
<dbReference type="Proteomes" id="UP000305067">
    <property type="component" value="Unassembled WGS sequence"/>
</dbReference>
<dbReference type="InterPro" id="IPR000210">
    <property type="entry name" value="BTB/POZ_dom"/>
</dbReference>
<keyword evidence="3" id="KW-1185">Reference proteome</keyword>
<name>A0A5C3QR49_9AGAR</name>
<feature type="domain" description="BTB" evidence="1">
    <location>
        <begin position="6"/>
        <end position="104"/>
    </location>
</feature>
<evidence type="ECO:0000313" key="3">
    <source>
        <dbReference type="Proteomes" id="UP000305067"/>
    </source>
</evidence>
<dbReference type="SUPFAM" id="SSF54695">
    <property type="entry name" value="POZ domain"/>
    <property type="match status" value="1"/>
</dbReference>
<dbReference type="AlphaFoldDB" id="A0A5C3QR49"/>
<reference evidence="2 3" key="1">
    <citation type="journal article" date="2019" name="Nat. Ecol. Evol.">
        <title>Megaphylogeny resolves global patterns of mushroom evolution.</title>
        <authorList>
            <person name="Varga T."/>
            <person name="Krizsan K."/>
            <person name="Foldi C."/>
            <person name="Dima B."/>
            <person name="Sanchez-Garcia M."/>
            <person name="Sanchez-Ramirez S."/>
            <person name="Szollosi G.J."/>
            <person name="Szarkandi J.G."/>
            <person name="Papp V."/>
            <person name="Albert L."/>
            <person name="Andreopoulos W."/>
            <person name="Angelini C."/>
            <person name="Antonin V."/>
            <person name="Barry K.W."/>
            <person name="Bougher N.L."/>
            <person name="Buchanan P."/>
            <person name="Buyck B."/>
            <person name="Bense V."/>
            <person name="Catcheside P."/>
            <person name="Chovatia M."/>
            <person name="Cooper J."/>
            <person name="Damon W."/>
            <person name="Desjardin D."/>
            <person name="Finy P."/>
            <person name="Geml J."/>
            <person name="Haridas S."/>
            <person name="Hughes K."/>
            <person name="Justo A."/>
            <person name="Karasinski D."/>
            <person name="Kautmanova I."/>
            <person name="Kiss B."/>
            <person name="Kocsube S."/>
            <person name="Kotiranta H."/>
            <person name="LaButti K.M."/>
            <person name="Lechner B.E."/>
            <person name="Liimatainen K."/>
            <person name="Lipzen A."/>
            <person name="Lukacs Z."/>
            <person name="Mihaltcheva S."/>
            <person name="Morgado L.N."/>
            <person name="Niskanen T."/>
            <person name="Noordeloos M.E."/>
            <person name="Ohm R.A."/>
            <person name="Ortiz-Santana B."/>
            <person name="Ovrebo C."/>
            <person name="Racz N."/>
            <person name="Riley R."/>
            <person name="Savchenko A."/>
            <person name="Shiryaev A."/>
            <person name="Soop K."/>
            <person name="Spirin V."/>
            <person name="Szebenyi C."/>
            <person name="Tomsovsky M."/>
            <person name="Tulloss R.E."/>
            <person name="Uehling J."/>
            <person name="Grigoriev I.V."/>
            <person name="Vagvolgyi C."/>
            <person name="Papp T."/>
            <person name="Martin F.M."/>
            <person name="Miettinen O."/>
            <person name="Hibbett D.S."/>
            <person name="Nagy L.G."/>
        </authorList>
    </citation>
    <scope>NUCLEOTIDE SEQUENCE [LARGE SCALE GENOMIC DNA]</scope>
    <source>
        <strain evidence="2 3">CBS 309.79</strain>
    </source>
</reference>
<sequence length="148" mass="16526">MTASTHPDPVLQVEKTLFKVPLYLFIQDSPVFRTMHELPPGPDGDAEGSSDEHPIMLKGISATDFRMFLFVLYPLHNKPISKTLNEWKAVLRLATMWSFTDIREFTIHSIETLVCSLEPVDKVLIGNHEIRCGGDLVESSTTSSGVTP</sequence>
<organism evidence="2 3">
    <name type="scientific">Pterulicium gracile</name>
    <dbReference type="NCBI Taxonomy" id="1884261"/>
    <lineage>
        <taxon>Eukaryota</taxon>
        <taxon>Fungi</taxon>
        <taxon>Dikarya</taxon>
        <taxon>Basidiomycota</taxon>
        <taxon>Agaricomycotina</taxon>
        <taxon>Agaricomycetes</taxon>
        <taxon>Agaricomycetidae</taxon>
        <taxon>Agaricales</taxon>
        <taxon>Pleurotineae</taxon>
        <taxon>Pterulaceae</taxon>
        <taxon>Pterulicium</taxon>
    </lineage>
</organism>
<accession>A0A5C3QR49</accession>